<dbReference type="OrthoDB" id="386567at2157"/>
<evidence type="ECO:0000259" key="3">
    <source>
        <dbReference type="Pfam" id="PF13559"/>
    </source>
</evidence>
<feature type="region of interest" description="Disordered" evidence="1">
    <location>
        <begin position="821"/>
        <end position="858"/>
    </location>
</feature>
<dbReference type="RefSeq" id="WP_058370163.1">
    <property type="nucleotide sequence ID" value="NZ_LNTB01000001.1"/>
</dbReference>
<feature type="region of interest" description="Disordered" evidence="1">
    <location>
        <begin position="765"/>
        <end position="788"/>
    </location>
</feature>
<evidence type="ECO:0000256" key="1">
    <source>
        <dbReference type="SAM" id="MobiDB-lite"/>
    </source>
</evidence>
<feature type="transmembrane region" description="Helical" evidence="2">
    <location>
        <begin position="864"/>
        <end position="884"/>
    </location>
</feature>
<keyword evidence="2" id="KW-0812">Transmembrane</keyword>
<comment type="caution">
    <text evidence="4">The sequence shown here is derived from an EMBL/GenBank/DDBJ whole genome shotgun (WGS) entry which is preliminary data.</text>
</comment>
<feature type="compositionally biased region" description="Pro residues" evidence="1">
    <location>
        <begin position="846"/>
        <end position="855"/>
    </location>
</feature>
<proteinExistence type="predicted"/>
<name>A0A0V8RTU8_PYROC</name>
<gene>
    <name evidence="4" type="ORF">CF15_01165</name>
</gene>
<dbReference type="EMBL" id="LNTB01000001">
    <property type="protein sequence ID" value="KSW11489.1"/>
    <property type="molecule type" value="Genomic_DNA"/>
</dbReference>
<feature type="region of interest" description="Disordered" evidence="1">
    <location>
        <begin position="602"/>
        <end position="636"/>
    </location>
</feature>
<dbReference type="Proteomes" id="UP000053352">
    <property type="component" value="Unassembled WGS sequence"/>
</dbReference>
<feature type="domain" description="Protein-glutamine gamma-glutamyltransferase-like C-terminal" evidence="3">
    <location>
        <begin position="923"/>
        <end position="988"/>
    </location>
</feature>
<keyword evidence="2" id="KW-1133">Transmembrane helix</keyword>
<keyword evidence="2" id="KW-0472">Membrane</keyword>
<keyword evidence="5" id="KW-1185">Reference proteome</keyword>
<organism evidence="4 5">
    <name type="scientific">Pyrodictium occultum</name>
    <dbReference type="NCBI Taxonomy" id="2309"/>
    <lineage>
        <taxon>Archaea</taxon>
        <taxon>Thermoproteota</taxon>
        <taxon>Thermoprotei</taxon>
        <taxon>Desulfurococcales</taxon>
        <taxon>Pyrodictiaceae</taxon>
        <taxon>Pyrodictium</taxon>
    </lineage>
</organism>
<evidence type="ECO:0000313" key="5">
    <source>
        <dbReference type="Proteomes" id="UP000053352"/>
    </source>
</evidence>
<dbReference type="AlphaFoldDB" id="A0A0V8RTU8"/>
<accession>A0A0V8RTU8</accession>
<dbReference type="Pfam" id="PF13559">
    <property type="entry name" value="DUF4129"/>
    <property type="match status" value="1"/>
</dbReference>
<protein>
    <recommendedName>
        <fullName evidence="3">Protein-glutamine gamma-glutamyltransferase-like C-terminal domain-containing protein</fullName>
    </recommendedName>
</protein>
<evidence type="ECO:0000313" key="4">
    <source>
        <dbReference type="EMBL" id="KSW11489.1"/>
    </source>
</evidence>
<feature type="compositionally biased region" description="Low complexity" evidence="1">
    <location>
        <begin position="765"/>
        <end position="779"/>
    </location>
</feature>
<dbReference type="STRING" id="2309.CF15_01165"/>
<dbReference type="InterPro" id="IPR025403">
    <property type="entry name" value="TgpA-like_C"/>
</dbReference>
<sequence>MHPPRRLLAAALLALLAASLPVALHRALAGDAGNLARQLREILEQLRSSATSYGEAAKIYQGVAGCAQPPVSQAAAAAAEALLEANATGSPGPGLEQALRAYLDAVAESPGAVEHCSSSMVYRSLLLALSTPTSLGLIPPGNATGLPAEAASRLASSVVYAATGSRSLAAEAARLAREDPYAGLLLAGLAGTPDPGYWATVNAKAGARGLCLIYALASTDAVPSTAARSALAAAAGRGYARGPGAVLDLAAGALRRGDVFCYAALTSLLDAAYRGYVERILPLYRLPALPAGYTPPLALSNASRIGGVDGLRLLAASIREGITPSLARMDGEIVLSPAASAALVRAERLRAPAAPGSTGYCLVYQALVKSLLGPGAAETQQGWSMAASAAALCYAETGSLEPVELLLVLQPFAEIDPWILAEAARLHGASGPVRGYAERLASLLWSGRLSEAEALNPPSGREAELLHVLVSAGLEAVREGLNPLLVNASGMEAERLLRAAGVDSPRDALLASLDPARVVEDIVGDNATPPLVRLGLFARAAAARPTGGGYVIDYAVARTVSWLVVHMYPWLRGGEKPPAPGQPPEPGTMLYWALGYSTTLEPPAASTAAGEEPGKPRETGQGLQPAGAGGNATGQGLADRLEKLAEKVEESNATGQAKAVAELLRRISQGLRSGDYAEAAAASRALRDILASEPPAGLLAALAREGVSPGEAASTLAEAASIRIGNGYTVDLADAARLAEKLLDAYKDQSRAVLRSILESVSAANRKRASAASSRSRGSSGAGAATGGQPARVLEVHGLGDLVSLLYQALAGGNLSSQPAGGPPVALRLGGNTSRKEGREPGAQPLQPPRPPAPRLPRARLPGWPLALAAGMAAAALLVALLVLRGREIEAMVARARLVAAERRLAGRAPGPEGARGLVVEAFSRLLHLYEAVYGARRPSETHREYGGRLPEAERSRYNPAAAVYEKARFSSKPVTGEDVERLRRAVEEARRGLGGAGRRLASRLSRLLGGGR</sequence>
<evidence type="ECO:0000256" key="2">
    <source>
        <dbReference type="SAM" id="Phobius"/>
    </source>
</evidence>
<reference evidence="4 5" key="1">
    <citation type="submission" date="2015-11" db="EMBL/GenBank/DDBJ databases">
        <title>Genome sequence of Pyrodictium occultum PL-19, a marine hyperthermophilic archaeon isolated from Volcano, Italy.</title>
        <authorList>
            <person name="Utturkar S."/>
            <person name="Huber H."/>
            <person name="Leptihn S."/>
            <person name="Brown S."/>
            <person name="Stetter K.O."/>
            <person name="Podar M."/>
        </authorList>
    </citation>
    <scope>NUCLEOTIDE SEQUENCE [LARGE SCALE GENOMIC DNA]</scope>
    <source>
        <strain evidence="4 5">PL-19</strain>
    </source>
</reference>